<evidence type="ECO:0000313" key="1">
    <source>
        <dbReference type="EnsemblMetazoa" id="MESCA010057-PA"/>
    </source>
</evidence>
<dbReference type="EnsemblMetazoa" id="MESCA010057-RA">
    <property type="protein sequence ID" value="MESCA010057-PA"/>
    <property type="gene ID" value="MESCA010057"/>
</dbReference>
<protein>
    <submittedName>
        <fullName evidence="1">Uncharacterized protein</fullName>
    </submittedName>
</protein>
<accession>T1H1J4</accession>
<dbReference type="HOGENOM" id="CLU_2136296_0_0_1"/>
<organism evidence="1 2">
    <name type="scientific">Megaselia scalaris</name>
    <name type="common">Humpbacked fly</name>
    <name type="synonym">Phora scalaris</name>
    <dbReference type="NCBI Taxonomy" id="36166"/>
    <lineage>
        <taxon>Eukaryota</taxon>
        <taxon>Metazoa</taxon>
        <taxon>Ecdysozoa</taxon>
        <taxon>Arthropoda</taxon>
        <taxon>Hexapoda</taxon>
        <taxon>Insecta</taxon>
        <taxon>Pterygota</taxon>
        <taxon>Neoptera</taxon>
        <taxon>Endopterygota</taxon>
        <taxon>Diptera</taxon>
        <taxon>Brachycera</taxon>
        <taxon>Muscomorpha</taxon>
        <taxon>Platypezoidea</taxon>
        <taxon>Phoridae</taxon>
        <taxon>Megaseliini</taxon>
        <taxon>Megaselia</taxon>
    </lineage>
</organism>
<dbReference type="EMBL" id="CAQQ02380754">
    <property type="status" value="NOT_ANNOTATED_CDS"/>
    <property type="molecule type" value="Genomic_DNA"/>
</dbReference>
<dbReference type="AlphaFoldDB" id="T1H1J4"/>
<reference evidence="2" key="1">
    <citation type="submission" date="2013-02" db="EMBL/GenBank/DDBJ databases">
        <authorList>
            <person name="Hughes D."/>
        </authorList>
    </citation>
    <scope>NUCLEOTIDE SEQUENCE</scope>
    <source>
        <strain>Durham</strain>
        <strain evidence="2">NC isolate 2 -- Noor lab</strain>
    </source>
</reference>
<reference evidence="1" key="2">
    <citation type="submission" date="2015-06" db="UniProtKB">
        <authorList>
            <consortium name="EnsemblMetazoa"/>
        </authorList>
    </citation>
    <scope>IDENTIFICATION</scope>
</reference>
<dbReference type="Proteomes" id="UP000015102">
    <property type="component" value="Unassembled WGS sequence"/>
</dbReference>
<sequence length="113" mass="12537">MALHITKIENCTFELLALLYFVGTNSKNGKNTTEPHIQIVYGGSSLRNQANPMFRSSCYQDVREENQIQAALKALASIGISLEIVRICKESLTELSSVNSLRLTGFRACENRG</sequence>
<name>T1H1J4_MEGSC</name>
<dbReference type="EMBL" id="CAQQ02380753">
    <property type="status" value="NOT_ANNOTATED_CDS"/>
    <property type="molecule type" value="Genomic_DNA"/>
</dbReference>
<proteinExistence type="predicted"/>
<evidence type="ECO:0000313" key="2">
    <source>
        <dbReference type="Proteomes" id="UP000015102"/>
    </source>
</evidence>
<keyword evidence="2" id="KW-1185">Reference proteome</keyword>